<dbReference type="AlphaFoldDB" id="A0A9N9U834"/>
<protein>
    <recommendedName>
        <fullName evidence="6">Serine protease</fullName>
        <ecNumber evidence="6">3.4.21.-</ecNumber>
    </recommendedName>
</protein>
<dbReference type="EMBL" id="CABFNO020001323">
    <property type="protein sequence ID" value="CAG9981036.1"/>
    <property type="molecule type" value="Genomic_DNA"/>
</dbReference>
<dbReference type="Proteomes" id="UP000754883">
    <property type="component" value="Unassembled WGS sequence"/>
</dbReference>
<sequence>MFNFLFPAATLASFLSCISANPIPENGETVQTTSDLTYYDNSYVRLFSAKDIIPEVVKLSEEQFSNETLSKIEPYIPPGSPSSGEADKRDYIEGPDDRVLFPSTSFPYASVGRLYWSNGAVCSGALVGPRHVLTAKHCIKSGVSGKFAPGFDQTAKLGYGDVTHVITIGDEATGDCRHKGDWAVIIINKRLGDERGYFGVKTPDKSQIGQVGFDHMGYPGDKDNTMRPYRQNNNKLLDKEWSCDGNGPFWTDTDLSGGQSGGPFWETLDSGRYIWGVLAVGQTSNDRSWAGWACGSNMVSNVNRLLKEFA</sequence>
<dbReference type="InterPro" id="IPR009003">
    <property type="entry name" value="Peptidase_S1_PA"/>
</dbReference>
<feature type="chain" id="PRO_5040540509" description="Serine protease" evidence="6">
    <location>
        <begin position="21"/>
        <end position="310"/>
    </location>
</feature>
<keyword evidence="10" id="KW-1185">Reference proteome</keyword>
<feature type="domain" description="Peptidase S1" evidence="8">
    <location>
        <begin position="111"/>
        <end position="286"/>
    </location>
</feature>
<dbReference type="InterPro" id="IPR008256">
    <property type="entry name" value="Peptidase_S1B"/>
</dbReference>
<feature type="signal peptide" evidence="6">
    <location>
        <begin position="1"/>
        <end position="20"/>
    </location>
</feature>
<evidence type="ECO:0000256" key="7">
    <source>
        <dbReference type="SAM" id="MobiDB-lite"/>
    </source>
</evidence>
<evidence type="ECO:0000256" key="6">
    <source>
        <dbReference type="RuleBase" id="RU004296"/>
    </source>
</evidence>
<evidence type="ECO:0000259" key="8">
    <source>
        <dbReference type="Pfam" id="PF00089"/>
    </source>
</evidence>
<keyword evidence="4 6" id="KW-0378">Hydrolase</keyword>
<dbReference type="GO" id="GO:0004252">
    <property type="term" value="F:serine-type endopeptidase activity"/>
    <property type="evidence" value="ECO:0007669"/>
    <property type="project" value="InterPro"/>
</dbReference>
<reference evidence="10" key="1">
    <citation type="submission" date="2019-06" db="EMBL/GenBank/DDBJ databases">
        <authorList>
            <person name="Broberg M."/>
        </authorList>
    </citation>
    <scope>NUCLEOTIDE SEQUENCE [LARGE SCALE GENOMIC DNA]</scope>
</reference>
<proteinExistence type="inferred from homology"/>
<keyword evidence="3 6" id="KW-0732">Signal</keyword>
<dbReference type="InterPro" id="IPR043504">
    <property type="entry name" value="Peptidase_S1_PA_chymotrypsin"/>
</dbReference>
<organism evidence="9 10">
    <name type="scientific">Clonostachys byssicola</name>
    <dbReference type="NCBI Taxonomy" id="160290"/>
    <lineage>
        <taxon>Eukaryota</taxon>
        <taxon>Fungi</taxon>
        <taxon>Dikarya</taxon>
        <taxon>Ascomycota</taxon>
        <taxon>Pezizomycotina</taxon>
        <taxon>Sordariomycetes</taxon>
        <taxon>Hypocreomycetidae</taxon>
        <taxon>Hypocreales</taxon>
        <taxon>Bionectriaceae</taxon>
        <taxon>Clonostachys</taxon>
    </lineage>
</organism>
<name>A0A9N9U834_9HYPO</name>
<dbReference type="GO" id="GO:0006508">
    <property type="term" value="P:proteolysis"/>
    <property type="evidence" value="ECO:0007669"/>
    <property type="project" value="UniProtKB-KW"/>
</dbReference>
<reference evidence="9 10" key="2">
    <citation type="submission" date="2021-10" db="EMBL/GenBank/DDBJ databases">
        <authorList>
            <person name="Piombo E."/>
        </authorList>
    </citation>
    <scope>NUCLEOTIDE SEQUENCE [LARGE SCALE GENOMIC DNA]</scope>
</reference>
<comment type="similarity">
    <text evidence="1 6">Belongs to the peptidase S1B family.</text>
</comment>
<dbReference type="Pfam" id="PF00089">
    <property type="entry name" value="Trypsin"/>
    <property type="match status" value="1"/>
</dbReference>
<accession>A0A9N9U834</accession>
<evidence type="ECO:0000313" key="10">
    <source>
        <dbReference type="Proteomes" id="UP000754883"/>
    </source>
</evidence>
<evidence type="ECO:0000313" key="9">
    <source>
        <dbReference type="EMBL" id="CAG9981036.1"/>
    </source>
</evidence>
<dbReference type="InterPro" id="IPR050966">
    <property type="entry name" value="Glutamyl_endopeptidase"/>
</dbReference>
<comment type="caution">
    <text evidence="9">The sequence shown here is derived from an EMBL/GenBank/DDBJ whole genome shotgun (WGS) entry which is preliminary data.</text>
</comment>
<dbReference type="PANTHER" id="PTHR15462:SF8">
    <property type="entry name" value="SERINE PROTEASE"/>
    <property type="match status" value="1"/>
</dbReference>
<dbReference type="PRINTS" id="PR00839">
    <property type="entry name" value="V8PROTEASE"/>
</dbReference>
<dbReference type="PANTHER" id="PTHR15462">
    <property type="entry name" value="SERINE PROTEASE"/>
    <property type="match status" value="1"/>
</dbReference>
<evidence type="ECO:0000256" key="4">
    <source>
        <dbReference type="ARBA" id="ARBA00022801"/>
    </source>
</evidence>
<feature type="region of interest" description="Disordered" evidence="7">
    <location>
        <begin position="70"/>
        <end position="89"/>
    </location>
</feature>
<dbReference type="SUPFAM" id="SSF50494">
    <property type="entry name" value="Trypsin-like serine proteases"/>
    <property type="match status" value="1"/>
</dbReference>
<dbReference type="OrthoDB" id="10037376at2759"/>
<evidence type="ECO:0000256" key="5">
    <source>
        <dbReference type="ARBA" id="ARBA00022825"/>
    </source>
</evidence>
<evidence type="ECO:0000256" key="3">
    <source>
        <dbReference type="ARBA" id="ARBA00022729"/>
    </source>
</evidence>
<dbReference type="Gene3D" id="2.40.10.10">
    <property type="entry name" value="Trypsin-like serine proteases"/>
    <property type="match status" value="2"/>
</dbReference>
<keyword evidence="2 6" id="KW-0645">Protease</keyword>
<dbReference type="InterPro" id="IPR001254">
    <property type="entry name" value="Trypsin_dom"/>
</dbReference>
<evidence type="ECO:0000256" key="1">
    <source>
        <dbReference type="ARBA" id="ARBA00008764"/>
    </source>
</evidence>
<dbReference type="EC" id="3.4.21.-" evidence="6"/>
<gene>
    <name evidence="9" type="ORF">CBYS24578_00008044</name>
</gene>
<keyword evidence="5 6" id="KW-0720">Serine protease</keyword>
<evidence type="ECO:0000256" key="2">
    <source>
        <dbReference type="ARBA" id="ARBA00022670"/>
    </source>
</evidence>